<feature type="transmembrane region" description="Helical" evidence="2">
    <location>
        <begin position="362"/>
        <end position="381"/>
    </location>
</feature>
<dbReference type="GO" id="GO:0009975">
    <property type="term" value="F:cyclase activity"/>
    <property type="evidence" value="ECO:0007669"/>
    <property type="project" value="TreeGrafter"/>
</dbReference>
<organism evidence="3 4">
    <name type="scientific">Sesamum angolense</name>
    <dbReference type="NCBI Taxonomy" id="2727404"/>
    <lineage>
        <taxon>Eukaryota</taxon>
        <taxon>Viridiplantae</taxon>
        <taxon>Streptophyta</taxon>
        <taxon>Embryophyta</taxon>
        <taxon>Tracheophyta</taxon>
        <taxon>Spermatophyta</taxon>
        <taxon>Magnoliopsida</taxon>
        <taxon>eudicotyledons</taxon>
        <taxon>Gunneridae</taxon>
        <taxon>Pentapetalae</taxon>
        <taxon>asterids</taxon>
        <taxon>lamiids</taxon>
        <taxon>Lamiales</taxon>
        <taxon>Pedaliaceae</taxon>
        <taxon>Sesamum</taxon>
    </lineage>
</organism>
<evidence type="ECO:0000313" key="3">
    <source>
        <dbReference type="EMBL" id="KAK4385268.1"/>
    </source>
</evidence>
<dbReference type="EMBL" id="JACGWL010000016">
    <property type="protein sequence ID" value="KAK4385268.1"/>
    <property type="molecule type" value="Genomic_DNA"/>
</dbReference>
<comment type="caution">
    <text evidence="3">The sequence shown here is derived from an EMBL/GenBank/DDBJ whole genome shotgun (WGS) entry which is preliminary data.</text>
</comment>
<keyword evidence="2" id="KW-0472">Membrane</keyword>
<feature type="transmembrane region" description="Helical" evidence="2">
    <location>
        <begin position="214"/>
        <end position="236"/>
    </location>
</feature>
<feature type="transmembrane region" description="Helical" evidence="2">
    <location>
        <begin position="331"/>
        <end position="350"/>
    </location>
</feature>
<feature type="region of interest" description="Disordered" evidence="1">
    <location>
        <begin position="441"/>
        <end position="525"/>
    </location>
</feature>
<evidence type="ECO:0000313" key="4">
    <source>
        <dbReference type="Proteomes" id="UP001289374"/>
    </source>
</evidence>
<dbReference type="Pfam" id="PF11204">
    <property type="entry name" value="DUF2985"/>
    <property type="match status" value="1"/>
</dbReference>
<keyword evidence="2" id="KW-1133">Transmembrane helix</keyword>
<reference evidence="3" key="1">
    <citation type="submission" date="2020-06" db="EMBL/GenBank/DDBJ databases">
        <authorList>
            <person name="Li T."/>
            <person name="Hu X."/>
            <person name="Zhang T."/>
            <person name="Song X."/>
            <person name="Zhang H."/>
            <person name="Dai N."/>
            <person name="Sheng W."/>
            <person name="Hou X."/>
            <person name="Wei L."/>
        </authorList>
    </citation>
    <scope>NUCLEOTIDE SEQUENCE</scope>
    <source>
        <strain evidence="3">K16</strain>
        <tissue evidence="3">Leaf</tissue>
    </source>
</reference>
<proteinExistence type="predicted"/>
<dbReference type="GO" id="GO:0051762">
    <property type="term" value="P:sesquiterpene biosynthetic process"/>
    <property type="evidence" value="ECO:0007669"/>
    <property type="project" value="TreeGrafter"/>
</dbReference>
<evidence type="ECO:0000256" key="1">
    <source>
        <dbReference type="SAM" id="MobiDB-lite"/>
    </source>
</evidence>
<dbReference type="Pfam" id="PF04749">
    <property type="entry name" value="PLAC8"/>
    <property type="match status" value="1"/>
</dbReference>
<dbReference type="PANTHER" id="PTHR31045:SF30">
    <property type="entry name" value="PLAC8 FAMILY PROTEIN"/>
    <property type="match status" value="1"/>
</dbReference>
<accession>A0AAE1W207</accession>
<reference evidence="3" key="2">
    <citation type="journal article" date="2024" name="Plant">
        <title>Genomic evolution and insights into agronomic trait innovations of Sesamum species.</title>
        <authorList>
            <person name="Miao H."/>
            <person name="Wang L."/>
            <person name="Qu L."/>
            <person name="Liu H."/>
            <person name="Sun Y."/>
            <person name="Le M."/>
            <person name="Wang Q."/>
            <person name="Wei S."/>
            <person name="Zheng Y."/>
            <person name="Lin W."/>
            <person name="Duan Y."/>
            <person name="Cao H."/>
            <person name="Xiong S."/>
            <person name="Wang X."/>
            <person name="Wei L."/>
            <person name="Li C."/>
            <person name="Ma Q."/>
            <person name="Ju M."/>
            <person name="Zhao R."/>
            <person name="Li G."/>
            <person name="Mu C."/>
            <person name="Tian Q."/>
            <person name="Mei H."/>
            <person name="Zhang T."/>
            <person name="Gao T."/>
            <person name="Zhang H."/>
        </authorList>
    </citation>
    <scope>NUCLEOTIDE SEQUENCE</scope>
    <source>
        <strain evidence="3">K16</strain>
    </source>
</reference>
<protein>
    <recommendedName>
        <fullName evidence="5">PLAC8 motif-containing protein</fullName>
    </recommendedName>
</protein>
<dbReference type="PANTHER" id="PTHR31045">
    <property type="entry name" value="PLAC8 FAMILY PROTEIN-RELATED"/>
    <property type="match status" value="1"/>
</dbReference>
<gene>
    <name evidence="3" type="ORF">Sango_2650800</name>
</gene>
<feature type="transmembrane region" description="Helical" evidence="2">
    <location>
        <begin position="179"/>
        <end position="202"/>
    </location>
</feature>
<dbReference type="InterPro" id="IPR021369">
    <property type="entry name" value="DUF2985"/>
</dbReference>
<dbReference type="Proteomes" id="UP001289374">
    <property type="component" value="Unassembled WGS sequence"/>
</dbReference>
<dbReference type="AlphaFoldDB" id="A0AAE1W207"/>
<dbReference type="NCBIfam" id="TIGR01571">
    <property type="entry name" value="A_thal_Cys_rich"/>
    <property type="match status" value="1"/>
</dbReference>
<dbReference type="InterPro" id="IPR006461">
    <property type="entry name" value="PLAC_motif_containing"/>
</dbReference>
<name>A0AAE1W207_9LAMI</name>
<evidence type="ECO:0008006" key="5">
    <source>
        <dbReference type="Google" id="ProtNLM"/>
    </source>
</evidence>
<sequence length="585" mass="66750">MGSTDDENGGSSALSKRLRFLKFGNLASPSAKFQRIAEERDEVSRNVPSSSSLHIRERFQRIFSKKIDWNSLGRLCKEWIRDPMNLALFIWITCVAISGAILFMVMTGMLNRALPKKSQRDAWFEVNNQILNALFTLMCLYQHPKRIYHLSLLLRWRPDDVLKLRKIYCKNGTYKPNEWAHMMVVVVLLNLNCFAQYALCGLNLGYKRSERPPIGVGICVSLAIGAPAFAGIYSMLSPLGKDYETEIDEEAQIPVTTEDSSRSDQSRRISLEKRFSFALRDDERTVETRPQWSGGVLDFWDDISLAYLSLFCSFCVFGWNMERLGFGNMYVHIATFLLFCMAPFWIFNLAAVNIDNETVREALGVTGIFLCVFGLLYGGFWRIQMRKRFNLPPYNFCCGKPAITDCALWLFCCWCSLAQEVRTGNSYDIVEDKFYKKKGDQLPMSPLPREDGEFQLRSSPSSLGNSPSPPHIMKANSPSPSRFSKEYNSPGRQLPVIEEESHTHSKDATMTPPGPSVNQKEKKKRDCDISIRQLYKQKRIASVLLVASNNTFLSVKCGKHEIMRIYPKSHLNNYTLVISLMLTSN</sequence>
<keyword evidence="2" id="KW-0812">Transmembrane</keyword>
<keyword evidence="4" id="KW-1185">Reference proteome</keyword>
<evidence type="ECO:0000256" key="2">
    <source>
        <dbReference type="SAM" id="Phobius"/>
    </source>
</evidence>
<feature type="compositionally biased region" description="Polar residues" evidence="1">
    <location>
        <begin position="476"/>
        <end position="491"/>
    </location>
</feature>
<feature type="transmembrane region" description="Helical" evidence="2">
    <location>
        <begin position="88"/>
        <end position="110"/>
    </location>
</feature>
<feature type="transmembrane region" description="Helical" evidence="2">
    <location>
        <begin position="303"/>
        <end position="319"/>
    </location>
</feature>